<proteinExistence type="predicted"/>
<accession>A0A0A9FE11</accession>
<sequence length="102" mass="10785">MPRCTSGPNCHGHSLHCISPEHHQLHVVHPSSCRNPLHCPAALPSAWPRQISASQDPHSGAASPPPCLHRVVLGSSLHSAGSAARWMWMDLQPAAGRAVASS</sequence>
<organism evidence="1">
    <name type="scientific">Arundo donax</name>
    <name type="common">Giant reed</name>
    <name type="synonym">Donax arundinaceus</name>
    <dbReference type="NCBI Taxonomy" id="35708"/>
    <lineage>
        <taxon>Eukaryota</taxon>
        <taxon>Viridiplantae</taxon>
        <taxon>Streptophyta</taxon>
        <taxon>Embryophyta</taxon>
        <taxon>Tracheophyta</taxon>
        <taxon>Spermatophyta</taxon>
        <taxon>Magnoliopsida</taxon>
        <taxon>Liliopsida</taxon>
        <taxon>Poales</taxon>
        <taxon>Poaceae</taxon>
        <taxon>PACMAD clade</taxon>
        <taxon>Arundinoideae</taxon>
        <taxon>Arundineae</taxon>
        <taxon>Arundo</taxon>
    </lineage>
</organism>
<dbReference type="AlphaFoldDB" id="A0A0A9FE11"/>
<evidence type="ECO:0000313" key="1">
    <source>
        <dbReference type="EMBL" id="JAE06493.1"/>
    </source>
</evidence>
<reference evidence="1" key="2">
    <citation type="journal article" date="2015" name="Data Brief">
        <title>Shoot transcriptome of the giant reed, Arundo donax.</title>
        <authorList>
            <person name="Barrero R.A."/>
            <person name="Guerrero F.D."/>
            <person name="Moolhuijzen P."/>
            <person name="Goolsby J.A."/>
            <person name="Tidwell J."/>
            <person name="Bellgard S.E."/>
            <person name="Bellgard M.I."/>
        </authorList>
    </citation>
    <scope>NUCLEOTIDE SEQUENCE</scope>
    <source>
        <tissue evidence="1">Shoot tissue taken approximately 20 cm above the soil surface</tissue>
    </source>
</reference>
<dbReference type="EMBL" id="GBRH01191403">
    <property type="protein sequence ID" value="JAE06493.1"/>
    <property type="molecule type" value="Transcribed_RNA"/>
</dbReference>
<protein>
    <submittedName>
        <fullName evidence="1">Uncharacterized protein</fullName>
    </submittedName>
</protein>
<name>A0A0A9FE11_ARUDO</name>
<reference evidence="1" key="1">
    <citation type="submission" date="2014-09" db="EMBL/GenBank/DDBJ databases">
        <authorList>
            <person name="Magalhaes I.L.F."/>
            <person name="Oliveira U."/>
            <person name="Santos F.R."/>
            <person name="Vidigal T.H.D.A."/>
            <person name="Brescovit A.D."/>
            <person name="Santos A.J."/>
        </authorList>
    </citation>
    <scope>NUCLEOTIDE SEQUENCE</scope>
    <source>
        <tissue evidence="1">Shoot tissue taken approximately 20 cm above the soil surface</tissue>
    </source>
</reference>